<keyword evidence="4" id="KW-1185">Reference proteome</keyword>
<keyword evidence="2" id="KW-0732">Signal</keyword>
<evidence type="ECO:0000256" key="1">
    <source>
        <dbReference type="SAM" id="MobiDB-lite"/>
    </source>
</evidence>
<dbReference type="Proteomes" id="UP001174196">
    <property type="component" value="Unassembled WGS sequence"/>
</dbReference>
<feature type="region of interest" description="Disordered" evidence="1">
    <location>
        <begin position="23"/>
        <end position="45"/>
    </location>
</feature>
<accession>A0ABT8IKF1</accession>
<evidence type="ECO:0000313" key="3">
    <source>
        <dbReference type="EMBL" id="MDN4593218.1"/>
    </source>
</evidence>
<sequence>MKRQWVTGLIAIAFAVSVTGCTGMSHDQQSPSHQQHGGHEHDHMEKTAAVKTNWSFSPQQPKAGQSASLSIQVVKPDGKPVQDFAINHEKKMHLIVVSKDLSFFEHLHPQYKGNGSFQVNVPFPSGGEYRLFADFQPKGAAQVTQMQTVSVSGPKPAERPVQPDANLTKVVDGKKVTLSFDQPFKAKKPVMLTFSFSDAQTNQPIKDLQPYLGAIGHVVILDQSAKEYLHVHPMNENTTGPDAQFHAEFPHSGVFKVWGEFQHRGKVFTVPFVIRVAP</sequence>
<reference evidence="3" key="1">
    <citation type="submission" date="2022-08" db="EMBL/GenBank/DDBJ databases">
        <title>Polycladomyces zharkentsis sp. nov., a novel thermophilic CMC and starch-degrading bacterium isolated from a geothermal spring in Kazakhstan.</title>
        <authorList>
            <person name="Mashzhan A."/>
            <person name="Kistaubaeva A."/>
            <person name="Javier-Lopez R."/>
            <person name="Birkeland N.-K."/>
        </authorList>
    </citation>
    <scope>NUCLEOTIDE SEQUENCE</scope>
    <source>
        <strain evidence="3">KSR 13</strain>
    </source>
</reference>
<proteinExistence type="predicted"/>
<protein>
    <recommendedName>
        <fullName evidence="5">YtkA-like domain-containing protein</fullName>
    </recommendedName>
</protein>
<evidence type="ECO:0000313" key="4">
    <source>
        <dbReference type="Proteomes" id="UP001174196"/>
    </source>
</evidence>
<evidence type="ECO:0000256" key="2">
    <source>
        <dbReference type="SAM" id="SignalP"/>
    </source>
</evidence>
<organism evidence="3 4">
    <name type="scientific">Polycladomyces subterraneus</name>
    <dbReference type="NCBI Taxonomy" id="1016997"/>
    <lineage>
        <taxon>Bacteria</taxon>
        <taxon>Bacillati</taxon>
        <taxon>Bacillota</taxon>
        <taxon>Bacilli</taxon>
        <taxon>Bacillales</taxon>
        <taxon>Thermoactinomycetaceae</taxon>
        <taxon>Polycladomyces</taxon>
    </lineage>
</organism>
<comment type="caution">
    <text evidence="3">The sequence shown here is derived from an EMBL/GenBank/DDBJ whole genome shotgun (WGS) entry which is preliminary data.</text>
</comment>
<gene>
    <name evidence="3" type="ORF">NWF35_04760</name>
</gene>
<feature type="compositionally biased region" description="Low complexity" evidence="1">
    <location>
        <begin position="25"/>
        <end position="35"/>
    </location>
</feature>
<feature type="signal peptide" evidence="2">
    <location>
        <begin position="1"/>
        <end position="20"/>
    </location>
</feature>
<dbReference type="RefSeq" id="WP_301237930.1">
    <property type="nucleotide sequence ID" value="NZ_JANRHH010000020.1"/>
</dbReference>
<dbReference type="EMBL" id="JANRHH010000020">
    <property type="protein sequence ID" value="MDN4593218.1"/>
    <property type="molecule type" value="Genomic_DNA"/>
</dbReference>
<dbReference type="PROSITE" id="PS51257">
    <property type="entry name" value="PROKAR_LIPOPROTEIN"/>
    <property type="match status" value="1"/>
</dbReference>
<feature type="chain" id="PRO_5047217532" description="YtkA-like domain-containing protein" evidence="2">
    <location>
        <begin position="21"/>
        <end position="278"/>
    </location>
</feature>
<name>A0ABT8IKF1_9BACL</name>
<evidence type="ECO:0008006" key="5">
    <source>
        <dbReference type="Google" id="ProtNLM"/>
    </source>
</evidence>